<name>A0A081LBV0_9BACI</name>
<comment type="similarity">
    <text evidence="2">Belongs to the TrhO family.</text>
</comment>
<dbReference type="Pfam" id="PF17773">
    <property type="entry name" value="UPF0176_N"/>
    <property type="match status" value="1"/>
</dbReference>
<dbReference type="Gene3D" id="3.30.70.100">
    <property type="match status" value="1"/>
</dbReference>
<dbReference type="GO" id="GO:0016740">
    <property type="term" value="F:transferase activity"/>
    <property type="evidence" value="ECO:0007669"/>
    <property type="project" value="UniProtKB-KW"/>
</dbReference>
<evidence type="ECO:0000259" key="3">
    <source>
        <dbReference type="PROSITE" id="PS50206"/>
    </source>
</evidence>
<comment type="function">
    <text evidence="2">Catalyzes oxygen-dependent 5-hydroxyuridine (ho5U) modification at position 34 in tRNAs.</text>
</comment>
<accession>A0A081LBV0</accession>
<dbReference type="PROSITE" id="PS50206">
    <property type="entry name" value="RHODANESE_3"/>
    <property type="match status" value="1"/>
</dbReference>
<dbReference type="Pfam" id="PF00581">
    <property type="entry name" value="Rhodanese"/>
    <property type="match status" value="1"/>
</dbReference>
<dbReference type="SUPFAM" id="SSF52821">
    <property type="entry name" value="Rhodanese/Cell cycle control phosphatase"/>
    <property type="match status" value="1"/>
</dbReference>
<dbReference type="GO" id="GO:0016705">
    <property type="term" value="F:oxidoreductase activity, acting on paired donors, with incorporation or reduction of molecular oxygen"/>
    <property type="evidence" value="ECO:0007669"/>
    <property type="project" value="UniProtKB-UniRule"/>
</dbReference>
<dbReference type="RefSeq" id="WP_034320453.1">
    <property type="nucleotide sequence ID" value="NZ_JOTP01000007.1"/>
</dbReference>
<comment type="caution">
    <text evidence="4">The sequence shown here is derived from an EMBL/GenBank/DDBJ whole genome shotgun (WGS) entry which is preliminary data.</text>
</comment>
<protein>
    <recommendedName>
        <fullName evidence="2">tRNA uridine(34) hydroxylase</fullName>
        <ecNumber evidence="2">1.14.-.-</ecNumber>
    </recommendedName>
    <alternativeName>
        <fullName evidence="2">tRNA hydroxylation protein O</fullName>
    </alternativeName>
</protein>
<keyword evidence="2" id="KW-0560">Oxidoreductase</keyword>
<dbReference type="eggNOG" id="COG1054">
    <property type="taxonomic scope" value="Bacteria"/>
</dbReference>
<keyword evidence="1 2" id="KW-0819">tRNA processing</keyword>
<gene>
    <name evidence="2" type="primary">trhO</name>
    <name evidence="4" type="ORF">BA70_17735</name>
</gene>
<dbReference type="InterPro" id="IPR036873">
    <property type="entry name" value="Rhodanese-like_dom_sf"/>
</dbReference>
<dbReference type="CDD" id="cd01518">
    <property type="entry name" value="RHOD_YceA"/>
    <property type="match status" value="1"/>
</dbReference>
<dbReference type="EMBL" id="JOTP01000007">
    <property type="protein sequence ID" value="KEP26726.1"/>
    <property type="molecule type" value="Genomic_DNA"/>
</dbReference>
<keyword evidence="5" id="KW-1185">Reference proteome</keyword>
<dbReference type="NCBIfam" id="NF001135">
    <property type="entry name" value="PRK00142.1-3"/>
    <property type="match status" value="1"/>
</dbReference>
<dbReference type="EC" id="1.14.-.-" evidence="2"/>
<proteinExistence type="inferred from homology"/>
<dbReference type="Gene3D" id="3.40.250.10">
    <property type="entry name" value="Rhodanese-like domain"/>
    <property type="match status" value="1"/>
</dbReference>
<feature type="domain" description="Rhodanese" evidence="3">
    <location>
        <begin position="125"/>
        <end position="219"/>
    </location>
</feature>
<dbReference type="InterPro" id="IPR020936">
    <property type="entry name" value="TrhO"/>
</dbReference>
<dbReference type="GO" id="GO:0006400">
    <property type="term" value="P:tRNA modification"/>
    <property type="evidence" value="ECO:0007669"/>
    <property type="project" value="UniProtKB-UniRule"/>
</dbReference>
<evidence type="ECO:0000313" key="5">
    <source>
        <dbReference type="Proteomes" id="UP000028091"/>
    </source>
</evidence>
<dbReference type="OrthoDB" id="9778326at2"/>
<evidence type="ECO:0000256" key="1">
    <source>
        <dbReference type="ARBA" id="ARBA00022694"/>
    </source>
</evidence>
<dbReference type="Proteomes" id="UP000028091">
    <property type="component" value="Unassembled WGS sequence"/>
</dbReference>
<dbReference type="InterPro" id="IPR022111">
    <property type="entry name" value="Rhodanese_C"/>
</dbReference>
<evidence type="ECO:0000256" key="2">
    <source>
        <dbReference type="HAMAP-Rule" id="MF_00469"/>
    </source>
</evidence>
<organism evidence="4 5">
    <name type="scientific">Bacillus zhangzhouensis</name>
    <dbReference type="NCBI Taxonomy" id="1178540"/>
    <lineage>
        <taxon>Bacteria</taxon>
        <taxon>Bacillati</taxon>
        <taxon>Bacillota</taxon>
        <taxon>Bacilli</taxon>
        <taxon>Bacillales</taxon>
        <taxon>Bacillaceae</taxon>
        <taxon>Bacillus</taxon>
    </lineage>
</organism>
<dbReference type="HAMAP" id="MF_00469">
    <property type="entry name" value="TrhO"/>
    <property type="match status" value="1"/>
</dbReference>
<comment type="catalytic activity">
    <reaction evidence="2">
        <text>uridine(34) in tRNA + AH2 + O2 = 5-hydroxyuridine(34) in tRNA + A + H2O</text>
        <dbReference type="Rhea" id="RHEA:64224"/>
        <dbReference type="Rhea" id="RHEA-COMP:11727"/>
        <dbReference type="Rhea" id="RHEA-COMP:13381"/>
        <dbReference type="ChEBI" id="CHEBI:13193"/>
        <dbReference type="ChEBI" id="CHEBI:15377"/>
        <dbReference type="ChEBI" id="CHEBI:15379"/>
        <dbReference type="ChEBI" id="CHEBI:17499"/>
        <dbReference type="ChEBI" id="CHEBI:65315"/>
        <dbReference type="ChEBI" id="CHEBI:136877"/>
    </reaction>
</comment>
<reference evidence="4 5" key="1">
    <citation type="submission" date="2012-09" db="EMBL/GenBank/DDBJ databases">
        <title>Genome Sequence of Bacillus sp. DW5-4.</title>
        <authorList>
            <person name="Lai Q."/>
            <person name="Liu Y."/>
            <person name="Shao Z."/>
        </authorList>
    </citation>
    <scope>NUCLEOTIDE SEQUENCE [LARGE SCALE GENOMIC DNA]</scope>
    <source>
        <strain evidence="4 5">DW5-4</strain>
    </source>
</reference>
<evidence type="ECO:0000313" key="4">
    <source>
        <dbReference type="EMBL" id="KEP26726.1"/>
    </source>
</evidence>
<dbReference type="InterPro" id="IPR001763">
    <property type="entry name" value="Rhodanese-like_dom"/>
</dbReference>
<dbReference type="PANTHER" id="PTHR43268:SF3">
    <property type="entry name" value="RHODANESE-LIKE DOMAIN-CONTAINING PROTEIN 7-RELATED"/>
    <property type="match status" value="1"/>
</dbReference>
<sequence length="322" mass="37069">MEKQYRVLLYYQYVPIEDPETFTAEHLAFCKELGLLGRILVSSEGINGTVSGTIEQTDKYMQALKEDPRFASMPIKIDEADGHAFKKMHVRHRNELVNLSLEDDVNPLELTGKHLSPVEFYEQMQSPDTVVIDARNDYEFDVGHFRGAVRPDIETFRELPEWIRDNKEILEGKKILTYCTGGVRCEKFSGWLKREGFEDVSQLDGGIVTYGKDPEVQGKLWDGQCYVFDNRLTVPVNQTEHVVVGKDFFTGEPCERYVNCANPACNRKIIATEESEHKYMRSCSHECRTSERNLYVKQHNLSEEEVQERLAVIEKEQAISQG</sequence>
<dbReference type="AlphaFoldDB" id="A0A081LBV0"/>
<dbReference type="Pfam" id="PF12368">
    <property type="entry name" value="Rhodanese_C"/>
    <property type="match status" value="1"/>
</dbReference>
<dbReference type="SMART" id="SM00450">
    <property type="entry name" value="RHOD"/>
    <property type="match status" value="1"/>
</dbReference>
<dbReference type="PANTHER" id="PTHR43268">
    <property type="entry name" value="THIOSULFATE SULFURTRANSFERASE/RHODANESE-LIKE DOMAIN-CONTAINING PROTEIN 2"/>
    <property type="match status" value="1"/>
</dbReference>
<keyword evidence="4" id="KW-0808">Transferase</keyword>
<dbReference type="InterPro" id="IPR040503">
    <property type="entry name" value="TRHO_N"/>
</dbReference>